<reference evidence="10" key="2">
    <citation type="journal article" date="2021" name="PeerJ">
        <title>Extensive microbial diversity within the chicken gut microbiome revealed by metagenomics and culture.</title>
        <authorList>
            <person name="Gilroy R."/>
            <person name="Ravi A."/>
            <person name="Getino M."/>
            <person name="Pursley I."/>
            <person name="Horton D.L."/>
            <person name="Alikhan N.F."/>
            <person name="Baker D."/>
            <person name="Gharbi K."/>
            <person name="Hall N."/>
            <person name="Watson M."/>
            <person name="Adriaenssens E.M."/>
            <person name="Foster-Nyarko E."/>
            <person name="Jarju S."/>
            <person name="Secka A."/>
            <person name="Antonio M."/>
            <person name="Oren A."/>
            <person name="Chaudhuri R.R."/>
            <person name="La Ragione R."/>
            <person name="Hildebrand F."/>
            <person name="Pallen M.J."/>
        </authorList>
    </citation>
    <scope>NUCLEOTIDE SEQUENCE</scope>
    <source>
        <strain evidence="10">8207</strain>
    </source>
</reference>
<dbReference type="InterPro" id="IPR036935">
    <property type="entry name" value="Ribosomal_bL9_N_sf"/>
</dbReference>
<feature type="compositionally biased region" description="Basic and acidic residues" evidence="8">
    <location>
        <begin position="164"/>
        <end position="179"/>
    </location>
</feature>
<dbReference type="Pfam" id="PF03948">
    <property type="entry name" value="Ribosomal_L9_C"/>
    <property type="match status" value="1"/>
</dbReference>
<dbReference type="SUPFAM" id="SSF55653">
    <property type="entry name" value="Ribosomal protein L9 C-domain"/>
    <property type="match status" value="1"/>
</dbReference>
<dbReference type="Pfam" id="PF01281">
    <property type="entry name" value="Ribosomal_L9_N"/>
    <property type="match status" value="1"/>
</dbReference>
<dbReference type="AlphaFoldDB" id="A0A9D9DDX6"/>
<dbReference type="GO" id="GO:0006412">
    <property type="term" value="P:translation"/>
    <property type="evidence" value="ECO:0007669"/>
    <property type="project" value="UniProtKB-UniRule"/>
</dbReference>
<evidence type="ECO:0000256" key="3">
    <source>
        <dbReference type="ARBA" id="ARBA00022884"/>
    </source>
</evidence>
<accession>A0A9D9DDX6</accession>
<gene>
    <name evidence="7 10" type="primary">rplI</name>
    <name evidence="10" type="ORF">IAC69_03345</name>
</gene>
<keyword evidence="2 7" id="KW-0699">rRNA-binding</keyword>
<evidence type="ECO:0000256" key="7">
    <source>
        <dbReference type="HAMAP-Rule" id="MF_00503"/>
    </source>
</evidence>
<keyword evidence="4 7" id="KW-0689">Ribosomal protein</keyword>
<dbReference type="InterPro" id="IPR036791">
    <property type="entry name" value="Ribosomal_bL9_C_sf"/>
</dbReference>
<dbReference type="PROSITE" id="PS00651">
    <property type="entry name" value="RIBOSOMAL_L9"/>
    <property type="match status" value="1"/>
</dbReference>
<comment type="function">
    <text evidence="7">Binds to the 23S rRNA.</text>
</comment>
<dbReference type="Gene3D" id="3.40.5.10">
    <property type="entry name" value="Ribosomal protein L9, N-terminal domain"/>
    <property type="match status" value="1"/>
</dbReference>
<dbReference type="InterPro" id="IPR009027">
    <property type="entry name" value="Ribosomal_bL9/RNase_H1_N"/>
</dbReference>
<comment type="caution">
    <text evidence="10">The sequence shown here is derived from an EMBL/GenBank/DDBJ whole genome shotgun (WGS) entry which is preliminary data.</text>
</comment>
<evidence type="ECO:0000256" key="6">
    <source>
        <dbReference type="ARBA" id="ARBA00035292"/>
    </source>
</evidence>
<dbReference type="HAMAP" id="MF_00503">
    <property type="entry name" value="Ribosomal_bL9"/>
    <property type="match status" value="1"/>
</dbReference>
<feature type="region of interest" description="Disordered" evidence="8">
    <location>
        <begin position="164"/>
        <end position="193"/>
    </location>
</feature>
<dbReference type="GO" id="GO:0019843">
    <property type="term" value="F:rRNA binding"/>
    <property type="evidence" value="ECO:0007669"/>
    <property type="project" value="UniProtKB-UniRule"/>
</dbReference>
<dbReference type="NCBIfam" id="TIGR00158">
    <property type="entry name" value="L9"/>
    <property type="match status" value="1"/>
</dbReference>
<dbReference type="EMBL" id="JADINC010000052">
    <property type="protein sequence ID" value="MBO8425486.1"/>
    <property type="molecule type" value="Genomic_DNA"/>
</dbReference>
<evidence type="ECO:0000256" key="1">
    <source>
        <dbReference type="ARBA" id="ARBA00010605"/>
    </source>
</evidence>
<organism evidence="10 11">
    <name type="scientific">Candidatus Enterousia avistercoris</name>
    <dbReference type="NCBI Taxonomy" id="2840788"/>
    <lineage>
        <taxon>Bacteria</taxon>
        <taxon>Pseudomonadati</taxon>
        <taxon>Pseudomonadota</taxon>
        <taxon>Alphaproteobacteria</taxon>
        <taxon>Candidatus Enterousia</taxon>
    </lineage>
</organism>
<evidence type="ECO:0000256" key="8">
    <source>
        <dbReference type="SAM" id="MobiDB-lite"/>
    </source>
</evidence>
<dbReference type="Proteomes" id="UP000823630">
    <property type="component" value="Unassembled WGS sequence"/>
</dbReference>
<protein>
    <recommendedName>
        <fullName evidence="6 7">Large ribosomal subunit protein bL9</fullName>
    </recommendedName>
</protein>
<proteinExistence type="inferred from homology"/>
<evidence type="ECO:0000259" key="9">
    <source>
        <dbReference type="PROSITE" id="PS00651"/>
    </source>
</evidence>
<evidence type="ECO:0000256" key="2">
    <source>
        <dbReference type="ARBA" id="ARBA00022730"/>
    </source>
</evidence>
<dbReference type="InterPro" id="IPR000244">
    <property type="entry name" value="Ribosomal_bL9"/>
</dbReference>
<dbReference type="SUPFAM" id="SSF55658">
    <property type="entry name" value="L9 N-domain-like"/>
    <property type="match status" value="1"/>
</dbReference>
<comment type="similarity">
    <text evidence="1 7">Belongs to the bacterial ribosomal protein bL9 family.</text>
</comment>
<dbReference type="InterPro" id="IPR020069">
    <property type="entry name" value="Ribosomal_bL9_C"/>
</dbReference>
<evidence type="ECO:0000313" key="11">
    <source>
        <dbReference type="Proteomes" id="UP000823630"/>
    </source>
</evidence>
<keyword evidence="5 7" id="KW-0687">Ribonucleoprotein</keyword>
<dbReference type="GO" id="GO:1990904">
    <property type="term" value="C:ribonucleoprotein complex"/>
    <property type="evidence" value="ECO:0007669"/>
    <property type="project" value="UniProtKB-KW"/>
</dbReference>
<keyword evidence="3 7" id="KW-0694">RNA-binding</keyword>
<feature type="domain" description="Ribosomal protein L9" evidence="9">
    <location>
        <begin position="13"/>
        <end position="40"/>
    </location>
</feature>
<evidence type="ECO:0000313" key="10">
    <source>
        <dbReference type="EMBL" id="MBO8425486.1"/>
    </source>
</evidence>
<name>A0A9D9DDX6_9PROT</name>
<dbReference type="InterPro" id="IPR020070">
    <property type="entry name" value="Ribosomal_bL9_N"/>
</dbReference>
<dbReference type="Gene3D" id="3.10.430.100">
    <property type="entry name" value="Ribosomal protein L9, C-terminal domain"/>
    <property type="match status" value="1"/>
</dbReference>
<evidence type="ECO:0000256" key="4">
    <source>
        <dbReference type="ARBA" id="ARBA00022980"/>
    </source>
</evidence>
<dbReference type="GO" id="GO:0005840">
    <property type="term" value="C:ribosome"/>
    <property type="evidence" value="ECO:0007669"/>
    <property type="project" value="UniProtKB-KW"/>
</dbReference>
<dbReference type="GO" id="GO:0003735">
    <property type="term" value="F:structural constituent of ribosome"/>
    <property type="evidence" value="ECO:0007669"/>
    <property type="project" value="InterPro"/>
</dbReference>
<reference evidence="10" key="1">
    <citation type="submission" date="2020-10" db="EMBL/GenBank/DDBJ databases">
        <authorList>
            <person name="Gilroy R."/>
        </authorList>
    </citation>
    <scope>NUCLEOTIDE SEQUENCE</scope>
    <source>
        <strain evidence="10">8207</strain>
    </source>
</reference>
<sequence>MKVILTEKITKLGNIGDTVEVKTGFARNYLLPNGKAMRWTRENVALFEAQKAELQARQDAARKTAESNVDAIKNAKLHMIRQAGDTGQLYGSVSTRDIARMLKELTGINVESAQVMLGSPIKSIGAFDTKIALHPDVIVPVKVYVAQTQDEIDALVAGKELTFDTKKSSAESESEKTEETVSDTAAESANDAE</sequence>
<dbReference type="PANTHER" id="PTHR21368">
    <property type="entry name" value="50S RIBOSOMAL PROTEIN L9"/>
    <property type="match status" value="1"/>
</dbReference>
<evidence type="ECO:0000256" key="5">
    <source>
        <dbReference type="ARBA" id="ARBA00023274"/>
    </source>
</evidence>
<dbReference type="InterPro" id="IPR020594">
    <property type="entry name" value="Ribosomal_bL9_bac/chp"/>
</dbReference>